<keyword evidence="1" id="KW-0175">Coiled coil</keyword>
<name>A0A212JR80_9FIRM</name>
<protein>
    <submittedName>
        <fullName evidence="2">Uncharacterized protein</fullName>
    </submittedName>
</protein>
<evidence type="ECO:0000256" key="1">
    <source>
        <dbReference type="SAM" id="Coils"/>
    </source>
</evidence>
<organism evidence="2">
    <name type="scientific">uncultured Eubacteriales bacterium</name>
    <dbReference type="NCBI Taxonomy" id="172733"/>
    <lineage>
        <taxon>Bacteria</taxon>
        <taxon>Bacillati</taxon>
        <taxon>Bacillota</taxon>
        <taxon>Clostridia</taxon>
        <taxon>Eubacteriales</taxon>
        <taxon>environmental samples</taxon>
    </lineage>
</organism>
<dbReference type="EMBL" id="FLUN01000001">
    <property type="protein sequence ID" value="SBW01959.1"/>
    <property type="molecule type" value="Genomic_DNA"/>
</dbReference>
<evidence type="ECO:0000313" key="2">
    <source>
        <dbReference type="EMBL" id="SBW01959.1"/>
    </source>
</evidence>
<dbReference type="AlphaFoldDB" id="A0A212JR80"/>
<sequence length="118" mass="13371">MLEDLSKTLADVALAGIGLTVIAVEKTSELVKVCADRGGEFLEKSKVAGEEWRVKAEQKAAEGRERCKQEYIERMTDEEREDLHRRLAELDERRAEEARAAAEAAKIIDFDPEHKDEE</sequence>
<proteinExistence type="predicted"/>
<accession>A0A212JR80</accession>
<gene>
    <name evidence="2" type="ORF">KL86CLO1_11571</name>
</gene>
<feature type="coiled-coil region" evidence="1">
    <location>
        <begin position="73"/>
        <end position="100"/>
    </location>
</feature>
<reference evidence="2" key="1">
    <citation type="submission" date="2016-04" db="EMBL/GenBank/DDBJ databases">
        <authorList>
            <person name="Evans L.H."/>
            <person name="Alamgir A."/>
            <person name="Owens N."/>
            <person name="Weber N.D."/>
            <person name="Virtaneva K."/>
            <person name="Barbian K."/>
            <person name="Babar A."/>
            <person name="Rosenke K."/>
        </authorList>
    </citation>
    <scope>NUCLEOTIDE SEQUENCE</scope>
    <source>
        <strain evidence="2">86</strain>
    </source>
</reference>